<evidence type="ECO:0000256" key="5">
    <source>
        <dbReference type="ARBA" id="ARBA00023295"/>
    </source>
</evidence>
<dbReference type="FunFam" id="1.20.58.1040:FF:000002">
    <property type="entry name" value="Glucan endo-1,3-beta-glucosidase 8"/>
    <property type="match status" value="1"/>
</dbReference>
<dbReference type="AlphaFoldDB" id="A0A834Z999"/>
<protein>
    <recommendedName>
        <fullName evidence="7">X8 domain-containing protein</fullName>
    </recommendedName>
</protein>
<dbReference type="Pfam" id="PF07983">
    <property type="entry name" value="X8"/>
    <property type="match status" value="1"/>
</dbReference>
<sequence>MVGEVGWPTDGDKNANVNYALRFYNGLFTRLAANKGTPMRPGYIEVYLFGLVDEDAKSVAPGNFERHWGIFRYDGQPKYSMDLSGQGQDKLLVAAKNVEYQSQRWCVFNPNAKDMSKLVDNINFACSFADCTTLGYGSSCNSLDAQGNASYAFNMYFQVQNQQDQSCDFEGLAMATTQNAVEKILKTFSSTKHYFGSYIFPLIEETHADLLSSMKLLSQAKTCEIYYVEESKGFKLPRDLFYKILIKIQDSSTYEPKPGDLITFSDVKPERHTNLGLIAMQAPNLSFSAQSLCKRLPEISHSAMT</sequence>
<evidence type="ECO:0000256" key="1">
    <source>
        <dbReference type="ARBA" id="ARBA00008773"/>
    </source>
</evidence>
<keyword evidence="2" id="KW-0732">Signal</keyword>
<evidence type="ECO:0000256" key="2">
    <source>
        <dbReference type="ARBA" id="ARBA00022729"/>
    </source>
</evidence>
<dbReference type="Gene3D" id="3.20.20.80">
    <property type="entry name" value="Glycosidases"/>
    <property type="match status" value="1"/>
</dbReference>
<dbReference type="InterPro" id="IPR012946">
    <property type="entry name" value="X8"/>
</dbReference>
<keyword evidence="4" id="KW-1015">Disulfide bond</keyword>
<dbReference type="PANTHER" id="PTHR32227">
    <property type="entry name" value="GLUCAN ENDO-1,3-BETA-GLUCOSIDASE BG1-RELATED-RELATED"/>
    <property type="match status" value="1"/>
</dbReference>
<feature type="domain" description="X8" evidence="7">
    <location>
        <begin position="104"/>
        <end position="188"/>
    </location>
</feature>
<dbReference type="SUPFAM" id="SSF51445">
    <property type="entry name" value="(Trans)glycosidases"/>
    <property type="match status" value="1"/>
</dbReference>
<dbReference type="GO" id="GO:0005975">
    <property type="term" value="P:carbohydrate metabolic process"/>
    <property type="evidence" value="ECO:0007669"/>
    <property type="project" value="InterPro"/>
</dbReference>
<dbReference type="Pfam" id="PF00332">
    <property type="entry name" value="Glyco_hydro_17"/>
    <property type="match status" value="1"/>
</dbReference>
<dbReference type="GO" id="GO:0004553">
    <property type="term" value="F:hydrolase activity, hydrolyzing O-glycosyl compounds"/>
    <property type="evidence" value="ECO:0007669"/>
    <property type="project" value="InterPro"/>
</dbReference>
<evidence type="ECO:0000256" key="3">
    <source>
        <dbReference type="ARBA" id="ARBA00022801"/>
    </source>
</evidence>
<dbReference type="Proteomes" id="UP000655225">
    <property type="component" value="Unassembled WGS sequence"/>
</dbReference>
<dbReference type="InterPro" id="IPR000490">
    <property type="entry name" value="Glyco_hydro_17"/>
</dbReference>
<keyword evidence="3" id="KW-0378">Hydrolase</keyword>
<keyword evidence="9" id="KW-1185">Reference proteome</keyword>
<dbReference type="InterPro" id="IPR017853">
    <property type="entry name" value="GH"/>
</dbReference>
<dbReference type="InterPro" id="IPR044965">
    <property type="entry name" value="Glyco_hydro_17_plant"/>
</dbReference>
<evidence type="ECO:0000313" key="8">
    <source>
        <dbReference type="EMBL" id="KAF8398797.1"/>
    </source>
</evidence>
<dbReference type="EMBL" id="JABCRI010000010">
    <property type="protein sequence ID" value="KAF8398797.1"/>
    <property type="molecule type" value="Genomic_DNA"/>
</dbReference>
<reference evidence="8 9" key="1">
    <citation type="submission" date="2020-04" db="EMBL/GenBank/DDBJ databases">
        <title>Plant Genome Project.</title>
        <authorList>
            <person name="Zhang R.-G."/>
        </authorList>
    </citation>
    <scope>NUCLEOTIDE SEQUENCE [LARGE SCALE GENOMIC DNA]</scope>
    <source>
        <strain evidence="8">YNK0</strain>
        <tissue evidence="8">Leaf</tissue>
    </source>
</reference>
<evidence type="ECO:0000313" key="9">
    <source>
        <dbReference type="Proteomes" id="UP000655225"/>
    </source>
</evidence>
<comment type="caution">
    <text evidence="8">The sequence shown here is derived from an EMBL/GenBank/DDBJ whole genome shotgun (WGS) entry which is preliminary data.</text>
</comment>
<accession>A0A834Z999</accession>
<evidence type="ECO:0000256" key="6">
    <source>
        <dbReference type="RuleBase" id="RU004335"/>
    </source>
</evidence>
<dbReference type="SMART" id="SM00768">
    <property type="entry name" value="X8"/>
    <property type="match status" value="1"/>
</dbReference>
<evidence type="ECO:0000256" key="4">
    <source>
        <dbReference type="ARBA" id="ARBA00023157"/>
    </source>
</evidence>
<dbReference type="Gene3D" id="1.20.58.1040">
    <property type="match status" value="1"/>
</dbReference>
<gene>
    <name evidence="8" type="ORF">HHK36_014656</name>
</gene>
<evidence type="ECO:0000259" key="7">
    <source>
        <dbReference type="SMART" id="SM00768"/>
    </source>
</evidence>
<proteinExistence type="inferred from homology"/>
<keyword evidence="5" id="KW-0326">Glycosidase</keyword>
<dbReference type="OrthoDB" id="408788at2759"/>
<comment type="similarity">
    <text evidence="1 6">Belongs to the glycosyl hydrolase 17 family.</text>
</comment>
<name>A0A834Z999_TETSI</name>
<organism evidence="8 9">
    <name type="scientific">Tetracentron sinense</name>
    <name type="common">Spur-leaf</name>
    <dbReference type="NCBI Taxonomy" id="13715"/>
    <lineage>
        <taxon>Eukaryota</taxon>
        <taxon>Viridiplantae</taxon>
        <taxon>Streptophyta</taxon>
        <taxon>Embryophyta</taxon>
        <taxon>Tracheophyta</taxon>
        <taxon>Spermatophyta</taxon>
        <taxon>Magnoliopsida</taxon>
        <taxon>Trochodendrales</taxon>
        <taxon>Trochodendraceae</taxon>
        <taxon>Tetracentron</taxon>
    </lineage>
</organism>